<dbReference type="AlphaFoldDB" id="A0A8X7TRJ0"/>
<evidence type="ECO:0000259" key="2">
    <source>
        <dbReference type="Pfam" id="PF14392"/>
    </source>
</evidence>
<protein>
    <recommendedName>
        <fullName evidence="2">Zinc knuckle CX2CX4HX4C domain-containing protein</fullName>
    </recommendedName>
</protein>
<dbReference type="EMBL" id="JAAMPC010000016">
    <property type="protein sequence ID" value="KAG2250906.1"/>
    <property type="molecule type" value="Genomic_DNA"/>
</dbReference>
<feature type="compositionally biased region" description="Basic and acidic residues" evidence="1">
    <location>
        <begin position="139"/>
        <end position="156"/>
    </location>
</feature>
<feature type="compositionally biased region" description="Basic and acidic residues" evidence="1">
    <location>
        <begin position="197"/>
        <end position="214"/>
    </location>
</feature>
<organism evidence="3 4">
    <name type="scientific">Brassica carinata</name>
    <name type="common">Ethiopian mustard</name>
    <name type="synonym">Abyssinian cabbage</name>
    <dbReference type="NCBI Taxonomy" id="52824"/>
    <lineage>
        <taxon>Eukaryota</taxon>
        <taxon>Viridiplantae</taxon>
        <taxon>Streptophyta</taxon>
        <taxon>Embryophyta</taxon>
        <taxon>Tracheophyta</taxon>
        <taxon>Spermatophyta</taxon>
        <taxon>Magnoliopsida</taxon>
        <taxon>eudicotyledons</taxon>
        <taxon>Gunneridae</taxon>
        <taxon>Pentapetalae</taxon>
        <taxon>rosids</taxon>
        <taxon>malvids</taxon>
        <taxon>Brassicales</taxon>
        <taxon>Brassicaceae</taxon>
        <taxon>Brassiceae</taxon>
        <taxon>Brassica</taxon>
    </lineage>
</organism>
<keyword evidence="4" id="KW-1185">Reference proteome</keyword>
<evidence type="ECO:0000313" key="4">
    <source>
        <dbReference type="Proteomes" id="UP000886595"/>
    </source>
</evidence>
<dbReference type="OrthoDB" id="10571148at2759"/>
<dbReference type="Pfam" id="PF14392">
    <property type="entry name" value="zf-CCHC_4"/>
    <property type="match status" value="1"/>
</dbReference>
<proteinExistence type="predicted"/>
<reference evidence="3 4" key="1">
    <citation type="submission" date="2020-02" db="EMBL/GenBank/DDBJ databases">
        <authorList>
            <person name="Ma Q."/>
            <person name="Huang Y."/>
            <person name="Song X."/>
            <person name="Pei D."/>
        </authorList>
    </citation>
    <scope>NUCLEOTIDE SEQUENCE [LARGE SCALE GENOMIC DNA]</scope>
    <source>
        <strain evidence="3">Sxm20200214</strain>
        <tissue evidence="3">Leaf</tissue>
    </source>
</reference>
<gene>
    <name evidence="3" type="ORF">Bca52824_081042</name>
</gene>
<evidence type="ECO:0000313" key="3">
    <source>
        <dbReference type="EMBL" id="KAG2250906.1"/>
    </source>
</evidence>
<feature type="region of interest" description="Disordered" evidence="1">
    <location>
        <begin position="96"/>
        <end position="217"/>
    </location>
</feature>
<evidence type="ECO:0000256" key="1">
    <source>
        <dbReference type="SAM" id="MobiDB-lite"/>
    </source>
</evidence>
<dbReference type="InterPro" id="IPR025836">
    <property type="entry name" value="Zn_knuckle_CX2CX4HX4C"/>
</dbReference>
<dbReference type="Proteomes" id="UP000886595">
    <property type="component" value="Unassembled WGS sequence"/>
</dbReference>
<feature type="domain" description="Zinc knuckle CX2CX4HX4C" evidence="2">
    <location>
        <begin position="5"/>
        <end position="50"/>
    </location>
</feature>
<sequence length="328" mass="37159">MLIDIDTRRPLKFSRNAESPEGDEVTIEIKYDMLFKHCSTCGMLTHEKEYYSSLGIKDKTLPQLDRPDVFARVQLPAEGSQYQLVKKEYRINARPTQASISYKDRTDRNYNSSRYGHSKRKPEFEALSRYGGVRNGKGPYDRHQGTIWREKQRVEHQGPCSSGAPKTRDQDRVETSSVARDAVSYGHASASRTNDPLLHETKSSERKSTREAHSTRRLASTIVTPSRIDLEMEENATKRSKGAPRSLSFTTLGDQELTNVAGDDQIIDALNGMDIEDQQDGGMVDCEVQNDDLLGMELAEMEDNDVQPVLHKPQKHDAKFPRSIVEKL</sequence>
<name>A0A8X7TRJ0_BRACI</name>
<comment type="caution">
    <text evidence="3">The sequence shown here is derived from an EMBL/GenBank/DDBJ whole genome shotgun (WGS) entry which is preliminary data.</text>
</comment>
<accession>A0A8X7TRJ0</accession>